<dbReference type="Proteomes" id="UP000179807">
    <property type="component" value="Unassembled WGS sequence"/>
</dbReference>
<comment type="caution">
    <text evidence="3">The sequence shown here is derived from an EMBL/GenBank/DDBJ whole genome shotgun (WGS) entry which is preliminary data.</text>
</comment>
<gene>
    <name evidence="3" type="ORF">TRFO_04679</name>
</gene>
<feature type="transmembrane region" description="Helical" evidence="1">
    <location>
        <begin position="112"/>
        <end position="132"/>
    </location>
</feature>
<dbReference type="RefSeq" id="XP_068362228.1">
    <property type="nucleotide sequence ID" value="XM_068492046.1"/>
</dbReference>
<evidence type="ECO:0000256" key="1">
    <source>
        <dbReference type="SAM" id="Phobius"/>
    </source>
</evidence>
<keyword evidence="1" id="KW-1133">Transmembrane helix</keyword>
<sequence length="163" mass="18779">MDNCPSVHKETPHKMKSDQNNFLLFLEANFRTILYCFLSIIPYLLVFYVYFQIRREKKEELLTTAEIPDHEVLLCQKKYSLNHCSEAEEGKSPPLLLKVCKKLDECRNKKKAVPTVSRLIFAHLGSLVQAFVEELNATTILVIVAVLTISILFDALRNRPRVA</sequence>
<accession>A0A1J4KGZ1</accession>
<dbReference type="InterPro" id="IPR018767">
    <property type="entry name" value="Brl1/Brr6_dom"/>
</dbReference>
<dbReference type="GeneID" id="94826750"/>
<dbReference type="GO" id="GO:0006998">
    <property type="term" value="P:nuclear envelope organization"/>
    <property type="evidence" value="ECO:0007669"/>
    <property type="project" value="InterPro"/>
</dbReference>
<evidence type="ECO:0000313" key="4">
    <source>
        <dbReference type="Proteomes" id="UP000179807"/>
    </source>
</evidence>
<dbReference type="Pfam" id="PF10104">
    <property type="entry name" value="Brr6_like_C_C"/>
    <property type="match status" value="1"/>
</dbReference>
<organism evidence="3 4">
    <name type="scientific">Tritrichomonas foetus</name>
    <dbReference type="NCBI Taxonomy" id="1144522"/>
    <lineage>
        <taxon>Eukaryota</taxon>
        <taxon>Metamonada</taxon>
        <taxon>Parabasalia</taxon>
        <taxon>Tritrichomonadida</taxon>
        <taxon>Tritrichomonadidae</taxon>
        <taxon>Tritrichomonas</taxon>
    </lineage>
</organism>
<evidence type="ECO:0000313" key="3">
    <source>
        <dbReference type="EMBL" id="OHT09092.1"/>
    </source>
</evidence>
<proteinExistence type="predicted"/>
<reference evidence="3" key="1">
    <citation type="submission" date="2016-10" db="EMBL/GenBank/DDBJ databases">
        <authorList>
            <person name="Benchimol M."/>
            <person name="Almeida L.G."/>
            <person name="Vasconcelos A.T."/>
            <person name="Perreira-Neves A."/>
            <person name="Rosa I.A."/>
            <person name="Tasca T."/>
            <person name="Bogo M.R."/>
            <person name="de Souza W."/>
        </authorList>
    </citation>
    <scope>NUCLEOTIDE SEQUENCE [LARGE SCALE GENOMIC DNA]</scope>
    <source>
        <strain evidence="3">K</strain>
    </source>
</reference>
<feature type="domain" description="Brl1/Brr6" evidence="2">
    <location>
        <begin position="26"/>
        <end position="157"/>
    </location>
</feature>
<keyword evidence="1" id="KW-0472">Membrane</keyword>
<dbReference type="GO" id="GO:0031965">
    <property type="term" value="C:nuclear membrane"/>
    <property type="evidence" value="ECO:0007669"/>
    <property type="project" value="InterPro"/>
</dbReference>
<dbReference type="InterPro" id="IPR040202">
    <property type="entry name" value="Brl1/Brr6"/>
</dbReference>
<dbReference type="GO" id="GO:0055088">
    <property type="term" value="P:lipid homeostasis"/>
    <property type="evidence" value="ECO:0007669"/>
    <property type="project" value="InterPro"/>
</dbReference>
<dbReference type="EMBL" id="MLAK01000649">
    <property type="protein sequence ID" value="OHT09092.1"/>
    <property type="molecule type" value="Genomic_DNA"/>
</dbReference>
<feature type="transmembrane region" description="Helical" evidence="1">
    <location>
        <begin position="138"/>
        <end position="156"/>
    </location>
</feature>
<dbReference type="PANTHER" id="PTHR28136:SF1">
    <property type="entry name" value="NUCLEUS EXPORT PROTEIN BRL1"/>
    <property type="match status" value="1"/>
</dbReference>
<dbReference type="SMART" id="SM01042">
    <property type="entry name" value="Brr6_like_C_C"/>
    <property type="match status" value="1"/>
</dbReference>
<evidence type="ECO:0000259" key="2">
    <source>
        <dbReference type="SMART" id="SM01042"/>
    </source>
</evidence>
<name>A0A1J4KGZ1_9EUKA</name>
<dbReference type="VEuPathDB" id="TrichDB:TRFO_04679"/>
<dbReference type="PANTHER" id="PTHR28136">
    <property type="entry name" value="NUCLEUS EXPORT PROTEIN BRR6"/>
    <property type="match status" value="1"/>
</dbReference>
<protein>
    <recommendedName>
        <fullName evidence="2">Brl1/Brr6 domain-containing protein</fullName>
    </recommendedName>
</protein>
<keyword evidence="4" id="KW-1185">Reference proteome</keyword>
<keyword evidence="1" id="KW-0812">Transmembrane</keyword>
<dbReference type="AlphaFoldDB" id="A0A1J4KGZ1"/>
<feature type="transmembrane region" description="Helical" evidence="1">
    <location>
        <begin position="32"/>
        <end position="51"/>
    </location>
</feature>